<evidence type="ECO:0000259" key="3">
    <source>
        <dbReference type="PROSITE" id="PS50977"/>
    </source>
</evidence>
<dbReference type="InterPro" id="IPR009057">
    <property type="entry name" value="Homeodomain-like_sf"/>
</dbReference>
<dbReference type="GO" id="GO:0003677">
    <property type="term" value="F:DNA binding"/>
    <property type="evidence" value="ECO:0007669"/>
    <property type="project" value="UniProtKB-UniRule"/>
</dbReference>
<dbReference type="PANTHER" id="PTHR43479">
    <property type="entry name" value="ACREF/ENVCD OPERON REPRESSOR-RELATED"/>
    <property type="match status" value="1"/>
</dbReference>
<dbReference type="InterPro" id="IPR001647">
    <property type="entry name" value="HTH_TetR"/>
</dbReference>
<dbReference type="Pfam" id="PF00440">
    <property type="entry name" value="TetR_N"/>
    <property type="match status" value="1"/>
</dbReference>
<dbReference type="Gene3D" id="1.10.357.10">
    <property type="entry name" value="Tetracycline Repressor, domain 2"/>
    <property type="match status" value="1"/>
</dbReference>
<evidence type="ECO:0000313" key="5">
    <source>
        <dbReference type="Proteomes" id="UP000032266"/>
    </source>
</evidence>
<dbReference type="PANTHER" id="PTHR43479:SF11">
    <property type="entry name" value="ACREF_ENVCD OPERON REPRESSOR-RELATED"/>
    <property type="match status" value="1"/>
</dbReference>
<gene>
    <name evidence="4" type="ORF">YC6258_03292</name>
</gene>
<evidence type="ECO:0000313" key="4">
    <source>
        <dbReference type="EMBL" id="AJQ95328.1"/>
    </source>
</evidence>
<feature type="DNA-binding region" description="H-T-H motif" evidence="2">
    <location>
        <begin position="35"/>
        <end position="54"/>
    </location>
</feature>
<name>A0A0C5VPL3_9GAMM</name>
<evidence type="ECO:0000256" key="1">
    <source>
        <dbReference type="ARBA" id="ARBA00023125"/>
    </source>
</evidence>
<feature type="domain" description="HTH tetR-type" evidence="3">
    <location>
        <begin position="12"/>
        <end position="72"/>
    </location>
</feature>
<dbReference type="PRINTS" id="PR00455">
    <property type="entry name" value="HTHTETR"/>
</dbReference>
<dbReference type="STRING" id="1445510.YC6258_03292"/>
<dbReference type="Proteomes" id="UP000032266">
    <property type="component" value="Chromosome"/>
</dbReference>
<dbReference type="AlphaFoldDB" id="A0A0C5VPL3"/>
<dbReference type="SUPFAM" id="SSF46689">
    <property type="entry name" value="Homeodomain-like"/>
    <property type="match status" value="1"/>
</dbReference>
<dbReference type="PROSITE" id="PS50977">
    <property type="entry name" value="HTH_TETR_2"/>
    <property type="match status" value="1"/>
</dbReference>
<dbReference type="HOGENOM" id="CLU_1370514_0_0_6"/>
<keyword evidence="1 2" id="KW-0238">DNA-binding</keyword>
<dbReference type="KEGG" id="gsn:YC6258_03292"/>
<sequence length="199" mass="23205">MLTPNVKAQTNDPREFQLLNTALNLFIRVGIEKVNLQHIIKSAAQSKSTFYRFFESKNDLMASLLLANEMELSDLLNTHSDPRKLIDAYIRFRLQSFDKYIVITEIERLLEEQGCQLERFLAWKRLRSVQVDMISRTLSSQKLDKRGGESPRYYYALIWALIHGTSHLSHNAFFHQLVEDRRGFTRFLSDATNGMFGNL</sequence>
<reference evidence="4 5" key="1">
    <citation type="submission" date="2014-01" db="EMBL/GenBank/DDBJ databases">
        <title>Full genme sequencing of cellulolytic bacterium Gynuella sunshinyii YC6258T gen. nov., sp. nov.</title>
        <authorList>
            <person name="Khan H."/>
            <person name="Chung E.J."/>
            <person name="Chung Y.R."/>
        </authorList>
    </citation>
    <scope>NUCLEOTIDE SEQUENCE [LARGE SCALE GENOMIC DNA]</scope>
    <source>
        <strain evidence="4 5">YC6258</strain>
    </source>
</reference>
<dbReference type="RefSeq" id="WP_044617654.1">
    <property type="nucleotide sequence ID" value="NZ_CP007142.1"/>
</dbReference>
<protein>
    <submittedName>
        <fullName evidence="4">Transcriptional regulator</fullName>
    </submittedName>
</protein>
<dbReference type="InterPro" id="IPR050624">
    <property type="entry name" value="HTH-type_Tx_Regulator"/>
</dbReference>
<dbReference type="OrthoDB" id="9798857at2"/>
<accession>A0A0C5VPL3</accession>
<dbReference type="EMBL" id="CP007142">
    <property type="protein sequence ID" value="AJQ95328.1"/>
    <property type="molecule type" value="Genomic_DNA"/>
</dbReference>
<keyword evidence="5" id="KW-1185">Reference proteome</keyword>
<evidence type="ECO:0000256" key="2">
    <source>
        <dbReference type="PROSITE-ProRule" id="PRU00335"/>
    </source>
</evidence>
<organism evidence="4 5">
    <name type="scientific">Gynuella sunshinyii YC6258</name>
    <dbReference type="NCBI Taxonomy" id="1445510"/>
    <lineage>
        <taxon>Bacteria</taxon>
        <taxon>Pseudomonadati</taxon>
        <taxon>Pseudomonadota</taxon>
        <taxon>Gammaproteobacteria</taxon>
        <taxon>Oceanospirillales</taxon>
        <taxon>Saccharospirillaceae</taxon>
        <taxon>Gynuella</taxon>
    </lineage>
</organism>
<proteinExistence type="predicted"/>